<proteinExistence type="predicted"/>
<sequence>MWDAVVFLDTETTGKGPCRRAWEIAMIRRDATGDREITLYVDVADLDLAHADPNALAIGRFDQRHPQRDGVLTTPNAHLLPASTAAAVVQRWTARARVFGVVPSFDTGCLEALLQRHDRAPRWHYQPWDIAVLATGYLIARQIPVQRSAEATSLACGVPAPGPHERHTALGDARWVRRLHDRIFAEATYPQPCVAA</sequence>
<dbReference type="GO" id="GO:0003676">
    <property type="term" value="F:nucleic acid binding"/>
    <property type="evidence" value="ECO:0007669"/>
    <property type="project" value="InterPro"/>
</dbReference>
<evidence type="ECO:0000313" key="1">
    <source>
        <dbReference type="EMBL" id="PBA23552.1"/>
    </source>
</evidence>
<comment type="caution">
    <text evidence="1">The sequence shown here is derived from an EMBL/GenBank/DDBJ whole genome shotgun (WGS) entry which is preliminary data.</text>
</comment>
<gene>
    <name evidence="1" type="ORF">CKJ66_27905</name>
</gene>
<dbReference type="Gene3D" id="3.30.420.10">
    <property type="entry name" value="Ribonuclease H-like superfamily/Ribonuclease H"/>
    <property type="match status" value="1"/>
</dbReference>
<name>A0A2A2ZAI8_MYCAV</name>
<dbReference type="RefSeq" id="WP_033721396.1">
    <property type="nucleotide sequence ID" value="NZ_NSFD01000062.1"/>
</dbReference>
<evidence type="ECO:0000313" key="2">
    <source>
        <dbReference type="Proteomes" id="UP000217768"/>
    </source>
</evidence>
<dbReference type="AlphaFoldDB" id="A0A2A2ZAI8"/>
<dbReference type="Proteomes" id="UP000217768">
    <property type="component" value="Unassembled WGS sequence"/>
</dbReference>
<dbReference type="SUPFAM" id="SSF53098">
    <property type="entry name" value="Ribonuclease H-like"/>
    <property type="match status" value="1"/>
</dbReference>
<protein>
    <submittedName>
        <fullName evidence="1">Uncharacterized protein</fullName>
    </submittedName>
</protein>
<dbReference type="EMBL" id="NSFD01000062">
    <property type="protein sequence ID" value="PBA23552.1"/>
    <property type="molecule type" value="Genomic_DNA"/>
</dbReference>
<organism evidence="1 2">
    <name type="scientific">Mycobacterium avium</name>
    <dbReference type="NCBI Taxonomy" id="1764"/>
    <lineage>
        <taxon>Bacteria</taxon>
        <taxon>Bacillati</taxon>
        <taxon>Actinomycetota</taxon>
        <taxon>Actinomycetes</taxon>
        <taxon>Mycobacteriales</taxon>
        <taxon>Mycobacteriaceae</taxon>
        <taxon>Mycobacterium</taxon>
        <taxon>Mycobacterium avium complex (MAC)</taxon>
    </lineage>
</organism>
<dbReference type="InterPro" id="IPR036397">
    <property type="entry name" value="RNaseH_sf"/>
</dbReference>
<reference evidence="1 2" key="1">
    <citation type="submission" date="2017-08" db="EMBL/GenBank/DDBJ databases">
        <title>Phylogenetic analysis of Mycobacterium avium complex whole genomes.</title>
        <authorList>
            <person name="Caverly L.J."/>
            <person name="Spilker T."/>
            <person name="Lipuma J."/>
        </authorList>
    </citation>
    <scope>NUCLEOTIDE SEQUENCE [LARGE SCALE GENOMIC DNA]</scope>
    <source>
        <strain evidence="1 2">FLAC0165</strain>
    </source>
</reference>
<accession>A0A2A2ZAI8</accession>
<dbReference type="InterPro" id="IPR012337">
    <property type="entry name" value="RNaseH-like_sf"/>
</dbReference>